<feature type="signal peptide" evidence="1">
    <location>
        <begin position="1"/>
        <end position="36"/>
    </location>
</feature>
<dbReference type="AlphaFoldDB" id="M0QHL6"/>
<evidence type="ECO:0008006" key="4">
    <source>
        <dbReference type="Google" id="ProtNLM"/>
    </source>
</evidence>
<reference evidence="2 3" key="1">
    <citation type="submission" date="2013-01" db="EMBL/GenBank/DDBJ databases">
        <title>Whole genome shotgun sequence of Gordonia soli NBRC 108243.</title>
        <authorList>
            <person name="Isaki-Nakamura S."/>
            <person name="Hosoyama A."/>
            <person name="Tsuchikane K."/>
            <person name="Ando Y."/>
            <person name="Baba S."/>
            <person name="Ohji S."/>
            <person name="Hamada M."/>
            <person name="Tamura T."/>
            <person name="Yamazoe A."/>
            <person name="Yamazaki S."/>
            <person name="Fujita N."/>
        </authorList>
    </citation>
    <scope>NUCLEOTIDE SEQUENCE [LARGE SCALE GENOMIC DNA]</scope>
    <source>
        <strain evidence="2 3">NBRC 108243</strain>
    </source>
</reference>
<accession>M0QHL6</accession>
<dbReference type="Proteomes" id="UP000011666">
    <property type="component" value="Unassembled WGS sequence"/>
</dbReference>
<sequence>MSSITRGRRGIRTLGAASAVLGAAAATLVVAAPSNAAVGTVTITPGPTGMVGTSCQYEVRATAPTGKTVRFRDQNDVQIGTSVSSNGVATIQWTPTDPGPGKFVKARQINPVDGPTRFSQTVTVGRGINTGSLCFVV</sequence>
<feature type="chain" id="PRO_5004003884" description="Ig-like domain-containing protein" evidence="1">
    <location>
        <begin position="37"/>
        <end position="137"/>
    </location>
</feature>
<dbReference type="STRING" id="1223545.GS4_05_01010"/>
<keyword evidence="1" id="KW-0732">Signal</keyword>
<proteinExistence type="predicted"/>
<gene>
    <name evidence="2" type="ORF">GS4_05_01010</name>
</gene>
<comment type="caution">
    <text evidence="2">The sequence shown here is derived from an EMBL/GenBank/DDBJ whole genome shotgun (WGS) entry which is preliminary data.</text>
</comment>
<organism evidence="2 3">
    <name type="scientific">Gordonia soli NBRC 108243</name>
    <dbReference type="NCBI Taxonomy" id="1223545"/>
    <lineage>
        <taxon>Bacteria</taxon>
        <taxon>Bacillati</taxon>
        <taxon>Actinomycetota</taxon>
        <taxon>Actinomycetes</taxon>
        <taxon>Mycobacteriales</taxon>
        <taxon>Gordoniaceae</taxon>
        <taxon>Gordonia</taxon>
    </lineage>
</organism>
<name>M0QHL6_9ACTN</name>
<evidence type="ECO:0000256" key="1">
    <source>
        <dbReference type="SAM" id="SignalP"/>
    </source>
</evidence>
<evidence type="ECO:0000313" key="3">
    <source>
        <dbReference type="Proteomes" id="UP000011666"/>
    </source>
</evidence>
<keyword evidence="3" id="KW-1185">Reference proteome</keyword>
<protein>
    <recommendedName>
        <fullName evidence="4">Ig-like domain-containing protein</fullName>
    </recommendedName>
</protein>
<evidence type="ECO:0000313" key="2">
    <source>
        <dbReference type="EMBL" id="GAC66892.1"/>
    </source>
</evidence>
<dbReference type="RefSeq" id="WP_007617543.1">
    <property type="nucleotide sequence ID" value="NZ_BANX01000005.1"/>
</dbReference>
<dbReference type="OrthoDB" id="4557806at2"/>
<dbReference type="EMBL" id="BANX01000005">
    <property type="protein sequence ID" value="GAC66892.1"/>
    <property type="molecule type" value="Genomic_DNA"/>
</dbReference>